<gene>
    <name evidence="2" type="ORF">g.1876</name>
</gene>
<reference evidence="2" key="1">
    <citation type="submission" date="2015-11" db="EMBL/GenBank/DDBJ databases">
        <title>De novo transcriptome assembly of four potential Pierce s Disease insect vectors from Arizona vineyards.</title>
        <authorList>
            <person name="Tassone E.E."/>
        </authorList>
    </citation>
    <scope>NUCLEOTIDE SEQUENCE</scope>
</reference>
<keyword evidence="1" id="KW-0472">Membrane</keyword>
<keyword evidence="1" id="KW-1133">Transmembrane helix</keyword>
<organism evidence="2">
    <name type="scientific">Cuerna arida</name>
    <dbReference type="NCBI Taxonomy" id="1464854"/>
    <lineage>
        <taxon>Eukaryota</taxon>
        <taxon>Metazoa</taxon>
        <taxon>Ecdysozoa</taxon>
        <taxon>Arthropoda</taxon>
        <taxon>Hexapoda</taxon>
        <taxon>Insecta</taxon>
        <taxon>Pterygota</taxon>
        <taxon>Neoptera</taxon>
        <taxon>Paraneoptera</taxon>
        <taxon>Hemiptera</taxon>
        <taxon>Auchenorrhyncha</taxon>
        <taxon>Membracoidea</taxon>
        <taxon>Cicadellidae</taxon>
        <taxon>Cicadellinae</taxon>
        <taxon>Proconiini</taxon>
        <taxon>Cuerna</taxon>
    </lineage>
</organism>
<dbReference type="AlphaFoldDB" id="A0A1B6EPH2"/>
<feature type="transmembrane region" description="Helical" evidence="1">
    <location>
        <begin position="68"/>
        <end position="93"/>
    </location>
</feature>
<dbReference type="EMBL" id="GECZ01029948">
    <property type="protein sequence ID" value="JAS39821.1"/>
    <property type="molecule type" value="Transcribed_RNA"/>
</dbReference>
<protein>
    <submittedName>
        <fullName evidence="2">Uncharacterized protein</fullName>
    </submittedName>
</protein>
<evidence type="ECO:0000256" key="1">
    <source>
        <dbReference type="SAM" id="Phobius"/>
    </source>
</evidence>
<sequence>MTPSPPLLTCTVKYRHYTTTVLPAYSAVKMENNERNLQIGYNPQYGSVNTGSVHPDTPHVRYHNHQKFATYCTWGLLAIVCFTLLLPAVWIFIHHAIIRHWFLSFLIGSEENFLAPSRIRGFNVSETQILH</sequence>
<keyword evidence="1" id="KW-0812">Transmembrane</keyword>
<accession>A0A1B6EPH2</accession>
<proteinExistence type="predicted"/>
<evidence type="ECO:0000313" key="2">
    <source>
        <dbReference type="EMBL" id="JAS39821.1"/>
    </source>
</evidence>
<name>A0A1B6EPH2_9HEMI</name>